<gene>
    <name evidence="9" type="ORF">GCM10007860_35040</name>
</gene>
<evidence type="ECO:0000313" key="9">
    <source>
        <dbReference type="EMBL" id="GLS06325.1"/>
    </source>
</evidence>
<sequence length="110" mass="11726">MPRFSPWYGTVAVMLSFAGGCALAADPVDPARLAASRACLSCHAPAARIVGPSFKEIADRYRGDAKAPAALARTIRQGGKGHWGQLPMPANPRVTEAEAAQLARWILDRK</sequence>
<dbReference type="EMBL" id="BSOZ01000137">
    <property type="protein sequence ID" value="GLS06325.1"/>
    <property type="molecule type" value="Genomic_DNA"/>
</dbReference>
<keyword evidence="3 6" id="KW-0479">Metal-binding</keyword>
<keyword evidence="1" id="KW-0813">Transport</keyword>
<keyword evidence="2 6" id="KW-0349">Heme</keyword>
<evidence type="ECO:0000256" key="3">
    <source>
        <dbReference type="ARBA" id="ARBA00022723"/>
    </source>
</evidence>
<dbReference type="Proteomes" id="UP001156836">
    <property type="component" value="Unassembled WGS sequence"/>
</dbReference>
<protein>
    <recommendedName>
        <fullName evidence="8">Cytochrome c domain-containing protein</fullName>
    </recommendedName>
</protein>
<dbReference type="InterPro" id="IPR002324">
    <property type="entry name" value="Cyt_c_ID"/>
</dbReference>
<evidence type="ECO:0000256" key="1">
    <source>
        <dbReference type="ARBA" id="ARBA00022448"/>
    </source>
</evidence>
<proteinExistence type="predicted"/>
<evidence type="ECO:0000256" key="6">
    <source>
        <dbReference type="PROSITE-ProRule" id="PRU00433"/>
    </source>
</evidence>
<accession>A0ABQ6BWG2</accession>
<reference evidence="10" key="1">
    <citation type="journal article" date="2019" name="Int. J. Syst. Evol. Microbiol.">
        <title>The Global Catalogue of Microorganisms (GCM) 10K type strain sequencing project: providing services to taxonomists for standard genome sequencing and annotation.</title>
        <authorList>
            <consortium name="The Broad Institute Genomics Platform"/>
            <consortium name="The Broad Institute Genome Sequencing Center for Infectious Disease"/>
            <person name="Wu L."/>
            <person name="Ma J."/>
        </authorList>
    </citation>
    <scope>NUCLEOTIDE SEQUENCE [LARGE SCALE GENOMIC DNA]</scope>
    <source>
        <strain evidence="10">NBRC 104970</strain>
    </source>
</reference>
<name>A0ABQ6BWG2_9NEIS</name>
<feature type="signal peptide" evidence="7">
    <location>
        <begin position="1"/>
        <end position="24"/>
    </location>
</feature>
<organism evidence="9 10">
    <name type="scientific">Chitiniphilus shinanonensis</name>
    <dbReference type="NCBI Taxonomy" id="553088"/>
    <lineage>
        <taxon>Bacteria</taxon>
        <taxon>Pseudomonadati</taxon>
        <taxon>Pseudomonadota</taxon>
        <taxon>Betaproteobacteria</taxon>
        <taxon>Neisseriales</taxon>
        <taxon>Chitinibacteraceae</taxon>
        <taxon>Chitiniphilus</taxon>
    </lineage>
</organism>
<keyword evidence="10" id="KW-1185">Reference proteome</keyword>
<feature type="domain" description="Cytochrome c" evidence="8">
    <location>
        <begin position="25"/>
        <end position="110"/>
    </location>
</feature>
<dbReference type="PRINTS" id="PR00606">
    <property type="entry name" value="CYTCHROMECID"/>
</dbReference>
<dbReference type="InterPro" id="IPR036909">
    <property type="entry name" value="Cyt_c-like_dom_sf"/>
</dbReference>
<keyword evidence="7" id="KW-0732">Signal</keyword>
<dbReference type="PROSITE" id="PS51007">
    <property type="entry name" value="CYTC"/>
    <property type="match status" value="1"/>
</dbReference>
<dbReference type="RefSeq" id="WP_018747892.1">
    <property type="nucleotide sequence ID" value="NZ_BSOZ01000137.1"/>
</dbReference>
<dbReference type="InterPro" id="IPR009056">
    <property type="entry name" value="Cyt_c-like_dom"/>
</dbReference>
<dbReference type="SUPFAM" id="SSF46626">
    <property type="entry name" value="Cytochrome c"/>
    <property type="match status" value="1"/>
</dbReference>
<dbReference type="Pfam" id="PF13442">
    <property type="entry name" value="Cytochrome_CBB3"/>
    <property type="match status" value="1"/>
</dbReference>
<evidence type="ECO:0000256" key="2">
    <source>
        <dbReference type="ARBA" id="ARBA00022617"/>
    </source>
</evidence>
<evidence type="ECO:0000313" key="10">
    <source>
        <dbReference type="Proteomes" id="UP001156836"/>
    </source>
</evidence>
<dbReference type="Gene3D" id="1.10.760.10">
    <property type="entry name" value="Cytochrome c-like domain"/>
    <property type="match status" value="1"/>
</dbReference>
<evidence type="ECO:0000256" key="7">
    <source>
        <dbReference type="SAM" id="SignalP"/>
    </source>
</evidence>
<comment type="caution">
    <text evidence="9">The sequence shown here is derived from an EMBL/GenBank/DDBJ whole genome shotgun (WGS) entry which is preliminary data.</text>
</comment>
<feature type="chain" id="PRO_5045600120" description="Cytochrome c domain-containing protein" evidence="7">
    <location>
        <begin position="25"/>
        <end position="110"/>
    </location>
</feature>
<keyword evidence="4" id="KW-0249">Electron transport</keyword>
<dbReference type="PROSITE" id="PS51257">
    <property type="entry name" value="PROKAR_LIPOPROTEIN"/>
    <property type="match status" value="1"/>
</dbReference>
<evidence type="ECO:0000256" key="4">
    <source>
        <dbReference type="ARBA" id="ARBA00022982"/>
    </source>
</evidence>
<keyword evidence="5 6" id="KW-0408">Iron</keyword>
<evidence type="ECO:0000259" key="8">
    <source>
        <dbReference type="PROSITE" id="PS51007"/>
    </source>
</evidence>
<evidence type="ECO:0000256" key="5">
    <source>
        <dbReference type="ARBA" id="ARBA00023004"/>
    </source>
</evidence>